<keyword evidence="3" id="KW-1185">Reference proteome</keyword>
<dbReference type="NCBIfam" id="NF040628">
    <property type="entry name" value="GT-D_rel"/>
    <property type="match status" value="1"/>
</dbReference>
<dbReference type="InterPro" id="IPR055171">
    <property type="entry name" value="GT-D-like"/>
</dbReference>
<protein>
    <recommendedName>
        <fullName evidence="1">GT-D fold-like domain-containing protein</fullName>
    </recommendedName>
</protein>
<feature type="domain" description="GT-D fold-like" evidence="1">
    <location>
        <begin position="1"/>
        <end position="107"/>
    </location>
</feature>
<evidence type="ECO:0000313" key="3">
    <source>
        <dbReference type="Proteomes" id="UP000325218"/>
    </source>
</evidence>
<dbReference type="Proteomes" id="UP000325218">
    <property type="component" value="Unassembled WGS sequence"/>
</dbReference>
<evidence type="ECO:0000313" key="2">
    <source>
        <dbReference type="EMBL" id="TYA10883.1"/>
    </source>
</evidence>
<dbReference type="InterPro" id="IPR049785">
    <property type="entry name" value="GT-D-like_firm"/>
</dbReference>
<reference evidence="2 3" key="1">
    <citation type="submission" date="2019-08" db="EMBL/GenBank/DDBJ databases">
        <title>Genome sequencing of Paenibacillus faecis DSM 23593(T).</title>
        <authorList>
            <person name="Kook J.-K."/>
            <person name="Park S.-N."/>
            <person name="Lim Y.K."/>
        </authorList>
    </citation>
    <scope>NUCLEOTIDE SEQUENCE [LARGE SCALE GENOMIC DNA]</scope>
    <source>
        <strain evidence="2 3">DSM 23593</strain>
    </source>
</reference>
<organism evidence="2 3">
    <name type="scientific">Paenibacillus faecis</name>
    <dbReference type="NCBI Taxonomy" id="862114"/>
    <lineage>
        <taxon>Bacteria</taxon>
        <taxon>Bacillati</taxon>
        <taxon>Bacillota</taxon>
        <taxon>Bacilli</taxon>
        <taxon>Bacillales</taxon>
        <taxon>Paenibacillaceae</taxon>
        <taxon>Paenibacillus</taxon>
    </lineage>
</organism>
<name>A0A5D0CLG9_9BACL</name>
<dbReference type="EMBL" id="VSDO01000005">
    <property type="protein sequence ID" value="TYA10883.1"/>
    <property type="molecule type" value="Genomic_DNA"/>
</dbReference>
<sequence>MTSSTINYALNEEGWLRKLIAGRRLLLVGNAAPALAERLAAEGCRICGVIAPVNGIHDADRIVKQAAGIEFDLALVAAGIAAVTICAGIAAESGKAALDFGHMADKLVSGEVPLI</sequence>
<dbReference type="AlphaFoldDB" id="A0A5D0CLG9"/>
<dbReference type="Pfam" id="PF22882">
    <property type="entry name" value="GT-D-like"/>
    <property type="match status" value="1"/>
</dbReference>
<evidence type="ECO:0000259" key="1">
    <source>
        <dbReference type="Pfam" id="PF22882"/>
    </source>
</evidence>
<dbReference type="OrthoDB" id="2655332at2"/>
<proteinExistence type="predicted"/>
<gene>
    <name evidence="2" type="ORF">FRY98_24230</name>
</gene>
<comment type="caution">
    <text evidence="2">The sequence shown here is derived from an EMBL/GenBank/DDBJ whole genome shotgun (WGS) entry which is preliminary data.</text>
</comment>
<accession>A0A5D0CLG9</accession>